<dbReference type="PANTHER" id="PTHR43761">
    <property type="entry name" value="D-ISOMER SPECIFIC 2-HYDROXYACID DEHYDROGENASE FAMILY PROTEIN (AFU_ORTHOLOGUE AFUA_1G13630)"/>
    <property type="match status" value="1"/>
</dbReference>
<name>A0ABP3UWJ9_9CLOT</name>
<dbReference type="Pfam" id="PF02826">
    <property type="entry name" value="2-Hacid_dh_C"/>
    <property type="match status" value="1"/>
</dbReference>
<reference evidence="8" key="1">
    <citation type="journal article" date="2019" name="Int. J. Syst. Evol. Microbiol.">
        <title>The Global Catalogue of Microorganisms (GCM) 10K type strain sequencing project: providing services to taxonomists for standard genome sequencing and annotation.</title>
        <authorList>
            <consortium name="The Broad Institute Genomics Platform"/>
            <consortium name="The Broad Institute Genome Sequencing Center for Infectious Disease"/>
            <person name="Wu L."/>
            <person name="Ma J."/>
        </authorList>
    </citation>
    <scope>NUCLEOTIDE SEQUENCE [LARGE SCALE GENOMIC DNA]</scope>
    <source>
        <strain evidence="8">JCM 1407</strain>
    </source>
</reference>
<evidence type="ECO:0000256" key="2">
    <source>
        <dbReference type="ARBA" id="ARBA00023002"/>
    </source>
</evidence>
<gene>
    <name evidence="7" type="ORF">GCM10008906_26250</name>
</gene>
<dbReference type="Pfam" id="PF00389">
    <property type="entry name" value="2-Hacid_dh"/>
    <property type="match status" value="1"/>
</dbReference>
<feature type="domain" description="D-isomer specific 2-hydroxyacid dehydrogenase catalytic" evidence="5">
    <location>
        <begin position="26"/>
        <end position="296"/>
    </location>
</feature>
<keyword evidence="3" id="KW-0520">NAD</keyword>
<dbReference type="InterPro" id="IPR006140">
    <property type="entry name" value="D-isomer_DH_NAD-bd"/>
</dbReference>
<evidence type="ECO:0000259" key="6">
    <source>
        <dbReference type="Pfam" id="PF02826"/>
    </source>
</evidence>
<evidence type="ECO:0000259" key="5">
    <source>
        <dbReference type="Pfam" id="PF00389"/>
    </source>
</evidence>
<dbReference type="Gene3D" id="3.40.50.720">
    <property type="entry name" value="NAD(P)-binding Rossmann-like Domain"/>
    <property type="match status" value="2"/>
</dbReference>
<organism evidence="7 8">
    <name type="scientific">Clostridium oceanicum</name>
    <dbReference type="NCBI Taxonomy" id="1543"/>
    <lineage>
        <taxon>Bacteria</taxon>
        <taxon>Bacillati</taxon>
        <taxon>Bacillota</taxon>
        <taxon>Clostridia</taxon>
        <taxon>Eubacteriales</taxon>
        <taxon>Clostridiaceae</taxon>
        <taxon>Clostridium</taxon>
    </lineage>
</organism>
<protein>
    <submittedName>
        <fullName evidence="7">D-2-hydroxyacid dehydrogenase</fullName>
    </submittedName>
</protein>
<comment type="similarity">
    <text evidence="1 4">Belongs to the D-isomer specific 2-hydroxyacid dehydrogenase family.</text>
</comment>
<proteinExistence type="inferred from homology"/>
<evidence type="ECO:0000313" key="7">
    <source>
        <dbReference type="EMBL" id="GAA0743017.1"/>
    </source>
</evidence>
<dbReference type="InterPro" id="IPR036291">
    <property type="entry name" value="NAD(P)-bd_dom_sf"/>
</dbReference>
<dbReference type="SUPFAM" id="SSF52283">
    <property type="entry name" value="Formate/glycerate dehydrogenase catalytic domain-like"/>
    <property type="match status" value="1"/>
</dbReference>
<evidence type="ECO:0000256" key="3">
    <source>
        <dbReference type="ARBA" id="ARBA00023027"/>
    </source>
</evidence>
<evidence type="ECO:0000256" key="1">
    <source>
        <dbReference type="ARBA" id="ARBA00005854"/>
    </source>
</evidence>
<evidence type="ECO:0000256" key="4">
    <source>
        <dbReference type="RuleBase" id="RU003719"/>
    </source>
</evidence>
<dbReference type="RefSeq" id="WP_343762119.1">
    <property type="nucleotide sequence ID" value="NZ_BAAACG010000010.1"/>
</dbReference>
<sequence length="299" mass="33965">MKFKKIVSIDYTGIDEFVHEKLKSLCNTLEIYNDFPKSEAEIIKRAKNADVLLVSWNTPITANIIKNLPTLKYIGMCCSLYDEKSSNVDIIQAKKQGIIVKGVKHYGDDGVVEYFYSELIRLFKGLGNVQFKEEQIELSGINLGIIGLGTLGKMIADAGNFFSMNIYYHNRNKRNDVDYKYLSIDVLLKTCDVITTHLPRNTVVIGDKEFSEFGNGKILVNTGLSPSFELRAFDKWIKCKGNFALFDISSTTEEFRTKYKDYPNVIISNTVSGFTKNARERLAHKVIYNLENVIKSISD</sequence>
<evidence type="ECO:0000313" key="8">
    <source>
        <dbReference type="Proteomes" id="UP001501510"/>
    </source>
</evidence>
<comment type="caution">
    <text evidence="7">The sequence shown here is derived from an EMBL/GenBank/DDBJ whole genome shotgun (WGS) entry which is preliminary data.</text>
</comment>
<keyword evidence="2 4" id="KW-0560">Oxidoreductase</keyword>
<dbReference type="SUPFAM" id="SSF51735">
    <property type="entry name" value="NAD(P)-binding Rossmann-fold domains"/>
    <property type="match status" value="1"/>
</dbReference>
<feature type="domain" description="D-isomer specific 2-hydroxyacid dehydrogenase NAD-binding" evidence="6">
    <location>
        <begin position="132"/>
        <end position="229"/>
    </location>
</feature>
<dbReference type="PANTHER" id="PTHR43761:SF1">
    <property type="entry name" value="D-ISOMER SPECIFIC 2-HYDROXYACID DEHYDROGENASE CATALYTIC DOMAIN-CONTAINING PROTEIN-RELATED"/>
    <property type="match status" value="1"/>
</dbReference>
<dbReference type="InterPro" id="IPR006139">
    <property type="entry name" value="D-isomer_2_OHA_DH_cat_dom"/>
</dbReference>
<dbReference type="InterPro" id="IPR050418">
    <property type="entry name" value="D-iso_2-hydroxyacid_DH_PdxB"/>
</dbReference>
<dbReference type="EMBL" id="BAAACG010000010">
    <property type="protein sequence ID" value="GAA0743017.1"/>
    <property type="molecule type" value="Genomic_DNA"/>
</dbReference>
<accession>A0ABP3UWJ9</accession>
<dbReference type="Proteomes" id="UP001501510">
    <property type="component" value="Unassembled WGS sequence"/>
</dbReference>
<keyword evidence="8" id="KW-1185">Reference proteome</keyword>